<evidence type="ECO:0000313" key="7">
    <source>
        <dbReference type="Proteomes" id="UP000473648"/>
    </source>
</evidence>
<dbReference type="HAMAP" id="MF_00374">
    <property type="entry name" value="Ribosomal_uL29"/>
    <property type="match status" value="1"/>
</dbReference>
<dbReference type="PANTHER" id="PTHR10916:SF0">
    <property type="entry name" value="LARGE RIBOSOMAL SUBUNIT PROTEIN UL29C"/>
    <property type="match status" value="1"/>
</dbReference>
<dbReference type="EMBL" id="VOGB01000005">
    <property type="protein sequence ID" value="MQM73242.1"/>
    <property type="molecule type" value="Genomic_DNA"/>
</dbReference>
<evidence type="ECO:0000256" key="1">
    <source>
        <dbReference type="ARBA" id="ARBA00009254"/>
    </source>
</evidence>
<dbReference type="FunFam" id="1.10.287.310:FF:000001">
    <property type="entry name" value="50S ribosomal protein L29"/>
    <property type="match status" value="1"/>
</dbReference>
<evidence type="ECO:0000256" key="5">
    <source>
        <dbReference type="HAMAP-Rule" id="MF_00374"/>
    </source>
</evidence>
<sequence length="69" mass="8093">MSKQIKELRSLNDTELNAKLADLKEELFNLRFQSVTGQLENPMRIREVKKTYARIQTILTERKMGINQA</sequence>
<dbReference type="CDD" id="cd00427">
    <property type="entry name" value="Ribosomal_L29_HIP"/>
    <property type="match status" value="1"/>
</dbReference>
<evidence type="ECO:0000256" key="4">
    <source>
        <dbReference type="ARBA" id="ARBA00035204"/>
    </source>
</evidence>
<gene>
    <name evidence="5" type="primary">rpmC</name>
    <name evidence="6" type="ORF">FRC53_07525</name>
</gene>
<keyword evidence="7" id="KW-1185">Reference proteome</keyword>
<dbReference type="SUPFAM" id="SSF46561">
    <property type="entry name" value="Ribosomal protein L29 (L29p)"/>
    <property type="match status" value="1"/>
</dbReference>
<dbReference type="NCBIfam" id="TIGR00012">
    <property type="entry name" value="L29"/>
    <property type="match status" value="1"/>
</dbReference>
<dbReference type="Proteomes" id="UP000473648">
    <property type="component" value="Unassembled WGS sequence"/>
</dbReference>
<evidence type="ECO:0000256" key="2">
    <source>
        <dbReference type="ARBA" id="ARBA00022980"/>
    </source>
</evidence>
<evidence type="ECO:0000313" key="6">
    <source>
        <dbReference type="EMBL" id="MQM73242.1"/>
    </source>
</evidence>
<dbReference type="InterPro" id="IPR050063">
    <property type="entry name" value="Ribosomal_protein_uL29"/>
</dbReference>
<comment type="caution">
    <text evidence="6">The sequence shown here is derived from an EMBL/GenBank/DDBJ whole genome shotgun (WGS) entry which is preliminary data.</text>
</comment>
<dbReference type="Gene3D" id="1.10.287.310">
    <property type="match status" value="1"/>
</dbReference>
<keyword evidence="2 5" id="KW-0689">Ribosomal protein</keyword>
<organism evidence="6 7">
    <name type="scientific">Candidatus Pseudoramibacter fermentans</name>
    <dbReference type="NCBI Taxonomy" id="2594427"/>
    <lineage>
        <taxon>Bacteria</taxon>
        <taxon>Bacillati</taxon>
        <taxon>Bacillota</taxon>
        <taxon>Clostridia</taxon>
        <taxon>Eubacteriales</taxon>
        <taxon>Eubacteriaceae</taxon>
        <taxon>Pseudoramibacter</taxon>
    </lineage>
</organism>
<dbReference type="GO" id="GO:0022625">
    <property type="term" value="C:cytosolic large ribosomal subunit"/>
    <property type="evidence" value="ECO:0007669"/>
    <property type="project" value="TreeGrafter"/>
</dbReference>
<dbReference type="GO" id="GO:0006412">
    <property type="term" value="P:translation"/>
    <property type="evidence" value="ECO:0007669"/>
    <property type="project" value="UniProtKB-UniRule"/>
</dbReference>
<dbReference type="Pfam" id="PF00831">
    <property type="entry name" value="Ribosomal_L29"/>
    <property type="match status" value="1"/>
</dbReference>
<comment type="similarity">
    <text evidence="1 5">Belongs to the universal ribosomal protein uL29 family.</text>
</comment>
<dbReference type="PANTHER" id="PTHR10916">
    <property type="entry name" value="60S RIBOSOMAL PROTEIN L35/50S RIBOSOMAL PROTEIN L29"/>
    <property type="match status" value="1"/>
</dbReference>
<keyword evidence="3 5" id="KW-0687">Ribonucleoprotein</keyword>
<evidence type="ECO:0000256" key="3">
    <source>
        <dbReference type="ARBA" id="ARBA00023274"/>
    </source>
</evidence>
<dbReference type="GO" id="GO:0003735">
    <property type="term" value="F:structural constituent of ribosome"/>
    <property type="evidence" value="ECO:0007669"/>
    <property type="project" value="InterPro"/>
</dbReference>
<protein>
    <recommendedName>
        <fullName evidence="4 5">Large ribosomal subunit protein uL29</fullName>
    </recommendedName>
</protein>
<proteinExistence type="inferred from homology"/>
<dbReference type="InterPro" id="IPR036049">
    <property type="entry name" value="Ribosomal_uL29_sf"/>
</dbReference>
<dbReference type="InterPro" id="IPR001854">
    <property type="entry name" value="Ribosomal_uL29"/>
</dbReference>
<reference evidence="6" key="1">
    <citation type="journal article" date="2020" name="Appl. Environ. Microbiol.">
        <title>Medium-Chain Fatty Acid Synthesis by 'Candidatus Weimeria bifida' gen. nov., sp. nov., and 'Candidatus Pseudoramibacter fermentans' sp. nov.</title>
        <authorList>
            <person name="Scarborough M.J."/>
            <person name="Myers K.S."/>
            <person name="Donohue T.J."/>
            <person name="Noguera D.R."/>
        </authorList>
    </citation>
    <scope>NUCLEOTIDE SEQUENCE</scope>
    <source>
        <strain evidence="6">EUB1.1</strain>
    </source>
</reference>
<name>A0A6L5GT18_9FIRM</name>
<dbReference type="AlphaFoldDB" id="A0A6L5GT18"/>
<accession>A0A6L5GT18</accession>